<sequence>MSLATHFRKMARNNAWANHRLLAACAQLSDAEFASTRTSFFPSLKETLNHSLSVDLYYIDALEQGGGGQSIFDGFVPLAGPALLAAQSESDRRLITFCDVQDAVSLAESVETDRGEEGRVRERVDDLLAHLFQHQIHHRGQAHAMLAGTAIAPPQLDEYFLQFDAGRRADLVELGIAPPEALR</sequence>
<proteinExistence type="inferred from homology"/>
<dbReference type="PANTHER" id="PTHR37302">
    <property type="entry name" value="SLR1116 PROTEIN"/>
    <property type="match status" value="1"/>
</dbReference>
<reference evidence="4 5" key="1">
    <citation type="submission" date="2016-10" db="EMBL/GenBank/DDBJ databases">
        <authorList>
            <person name="de Groot N.N."/>
        </authorList>
    </citation>
    <scope>NUCLEOTIDE SEQUENCE [LARGE SCALE GENOMIC DNA]</scope>
    <source>
        <strain evidence="4 5">DSM 26656</strain>
    </source>
</reference>
<dbReference type="Proteomes" id="UP000236743">
    <property type="component" value="Unassembled WGS sequence"/>
</dbReference>
<comment type="similarity">
    <text evidence="1">Belongs to the DinB family.</text>
</comment>
<evidence type="ECO:0000313" key="4">
    <source>
        <dbReference type="EMBL" id="SEG65458.1"/>
    </source>
</evidence>
<dbReference type="PANTHER" id="PTHR37302:SF3">
    <property type="entry name" value="DAMAGE-INDUCIBLE PROTEIN DINB"/>
    <property type="match status" value="1"/>
</dbReference>
<dbReference type="GO" id="GO:0046872">
    <property type="term" value="F:metal ion binding"/>
    <property type="evidence" value="ECO:0007669"/>
    <property type="project" value="UniProtKB-KW"/>
</dbReference>
<protein>
    <submittedName>
        <fullName evidence="4">Uncharacterized damage-inducible protein DinB (Forms a four-helix bundle)</fullName>
    </submittedName>
</protein>
<evidence type="ECO:0000256" key="3">
    <source>
        <dbReference type="PIRSR" id="PIRSR607837-1"/>
    </source>
</evidence>
<evidence type="ECO:0000256" key="1">
    <source>
        <dbReference type="ARBA" id="ARBA00008635"/>
    </source>
</evidence>
<dbReference type="AlphaFoldDB" id="A0A1H6BXP4"/>
<dbReference type="OrthoDB" id="9807509at2"/>
<dbReference type="Gene3D" id="1.20.120.450">
    <property type="entry name" value="dinb family like domain"/>
    <property type="match status" value="1"/>
</dbReference>
<dbReference type="RefSeq" id="WP_103874134.1">
    <property type="nucleotide sequence ID" value="NZ_FNUY01000008.1"/>
</dbReference>
<evidence type="ECO:0000313" key="5">
    <source>
        <dbReference type="Proteomes" id="UP000236743"/>
    </source>
</evidence>
<dbReference type="SUPFAM" id="SSF109854">
    <property type="entry name" value="DinB/YfiT-like putative metalloenzymes"/>
    <property type="match status" value="1"/>
</dbReference>
<evidence type="ECO:0000256" key="2">
    <source>
        <dbReference type="ARBA" id="ARBA00022723"/>
    </source>
</evidence>
<dbReference type="Pfam" id="PF05163">
    <property type="entry name" value="DinB"/>
    <property type="match status" value="1"/>
</dbReference>
<organism evidence="4 5">
    <name type="scientific">Bosea lathyri</name>
    <dbReference type="NCBI Taxonomy" id="1036778"/>
    <lineage>
        <taxon>Bacteria</taxon>
        <taxon>Pseudomonadati</taxon>
        <taxon>Pseudomonadota</taxon>
        <taxon>Alphaproteobacteria</taxon>
        <taxon>Hyphomicrobiales</taxon>
        <taxon>Boseaceae</taxon>
        <taxon>Bosea</taxon>
    </lineage>
</organism>
<name>A0A1H6BXP4_9HYPH</name>
<keyword evidence="5" id="KW-1185">Reference proteome</keyword>
<dbReference type="EMBL" id="FNUY01000008">
    <property type="protein sequence ID" value="SEG65458.1"/>
    <property type="molecule type" value="Genomic_DNA"/>
</dbReference>
<gene>
    <name evidence="4" type="ORF">SAMN04488115_108179</name>
</gene>
<feature type="binding site" evidence="3">
    <location>
        <position position="134"/>
    </location>
    <ligand>
        <name>a divalent metal cation</name>
        <dbReference type="ChEBI" id="CHEBI:60240"/>
    </ligand>
</feature>
<feature type="binding site" evidence="3">
    <location>
        <position position="138"/>
    </location>
    <ligand>
        <name>a divalent metal cation</name>
        <dbReference type="ChEBI" id="CHEBI:60240"/>
    </ligand>
</feature>
<feature type="binding site" evidence="3">
    <location>
        <position position="50"/>
    </location>
    <ligand>
        <name>a divalent metal cation</name>
        <dbReference type="ChEBI" id="CHEBI:60240"/>
    </ligand>
</feature>
<dbReference type="InterPro" id="IPR007837">
    <property type="entry name" value="DinB"/>
</dbReference>
<dbReference type="InterPro" id="IPR034660">
    <property type="entry name" value="DinB/YfiT-like"/>
</dbReference>
<keyword evidence="2 3" id="KW-0479">Metal-binding</keyword>
<accession>A0A1H6BXP4</accession>